<name>A0A6M3ITD0_9ZZZZ</name>
<reference evidence="1" key="1">
    <citation type="submission" date="2020-03" db="EMBL/GenBank/DDBJ databases">
        <title>The deep terrestrial virosphere.</title>
        <authorList>
            <person name="Holmfeldt K."/>
            <person name="Nilsson E."/>
            <person name="Simone D."/>
            <person name="Lopez-Fernandez M."/>
            <person name="Wu X."/>
            <person name="de Brujin I."/>
            <person name="Lundin D."/>
            <person name="Andersson A."/>
            <person name="Bertilsson S."/>
            <person name="Dopson M."/>
        </authorList>
    </citation>
    <scope>NUCLEOTIDE SEQUENCE</scope>
    <source>
        <strain evidence="1">MM415B01087</strain>
    </source>
</reference>
<protein>
    <recommendedName>
        <fullName evidence="2">Proliferating cell nuclear antigen PCNA N-terminal domain-containing protein</fullName>
    </recommendedName>
</protein>
<evidence type="ECO:0008006" key="2">
    <source>
        <dbReference type="Google" id="ProtNLM"/>
    </source>
</evidence>
<gene>
    <name evidence="1" type="ORF">MM415B01087_0038</name>
</gene>
<dbReference type="AlphaFoldDB" id="A0A6M3ITD0"/>
<organism evidence="1">
    <name type="scientific">viral metagenome</name>
    <dbReference type="NCBI Taxonomy" id="1070528"/>
    <lineage>
        <taxon>unclassified sequences</taxon>
        <taxon>metagenomes</taxon>
        <taxon>organismal metagenomes</taxon>
    </lineage>
</organism>
<evidence type="ECO:0000313" key="1">
    <source>
        <dbReference type="EMBL" id="QJA60644.1"/>
    </source>
</evidence>
<sequence>MKINIDNFKTVLKKSTLNHNIDNVQLVFTDKTVKSRMISSSRDAISILNIDNNILMGIKKDEEIQFNFIEPSQSLIPFLNLIDDDEANIKIHNEKIVIISGSQRSNIHFSSPNIISVFTQDSPKEGIEYFLELKLTDDFIANMIKIKKISSRFKNIYFNVENGMFSMETTDKTNKFSNGMKFDIVNISDIKDLTICFDQINIMNLMAVIGSDYDNFSFSFSFIEDVELGMLFANKSDGSEKYFIMSRTE</sequence>
<dbReference type="EMBL" id="MT141415">
    <property type="protein sequence ID" value="QJA60644.1"/>
    <property type="molecule type" value="Genomic_DNA"/>
</dbReference>
<proteinExistence type="predicted"/>
<accession>A0A6M3ITD0</accession>